<dbReference type="CDD" id="cd09087">
    <property type="entry name" value="Ape1-like_AP-endo"/>
    <property type="match status" value="1"/>
</dbReference>
<dbReference type="KEGG" id="vte:BHY08_02155"/>
<feature type="binding site" evidence="6">
    <location>
        <position position="7"/>
    </location>
    <ligand>
        <name>Mg(2+)</name>
        <dbReference type="ChEBI" id="CHEBI:18420"/>
        <label>1</label>
    </ligand>
</feature>
<dbReference type="AlphaFoldDB" id="A0A1J0A463"/>
<name>A0A1J0A463_9ENTE</name>
<protein>
    <submittedName>
        <fullName evidence="9">Exodeoxyribonuclease III</fullName>
    </submittedName>
</protein>
<dbReference type="SUPFAM" id="SSF56219">
    <property type="entry name" value="DNase I-like"/>
    <property type="match status" value="1"/>
</dbReference>
<dbReference type="Pfam" id="PF03372">
    <property type="entry name" value="Exo_endo_phos"/>
    <property type="match status" value="1"/>
</dbReference>
<dbReference type="PROSITE" id="PS51435">
    <property type="entry name" value="AP_NUCLEASE_F1_4"/>
    <property type="match status" value="1"/>
</dbReference>
<keyword evidence="6" id="KW-0464">Manganese</keyword>
<feature type="domain" description="Endonuclease/exonuclease/phosphatase" evidence="8">
    <location>
        <begin position="4"/>
        <end position="242"/>
    </location>
</feature>
<keyword evidence="2 6" id="KW-0479">Metal-binding</keyword>
<proteinExistence type="inferred from homology"/>
<evidence type="ECO:0000256" key="2">
    <source>
        <dbReference type="ARBA" id="ARBA00022723"/>
    </source>
</evidence>
<evidence type="ECO:0000256" key="6">
    <source>
        <dbReference type="PIRSR" id="PIRSR604808-2"/>
    </source>
</evidence>
<evidence type="ECO:0000313" key="9">
    <source>
        <dbReference type="EMBL" id="APB30733.1"/>
    </source>
</evidence>
<dbReference type="InterPro" id="IPR005135">
    <property type="entry name" value="Endo/exonuclease/phosphatase"/>
</dbReference>
<evidence type="ECO:0000256" key="1">
    <source>
        <dbReference type="ARBA" id="ARBA00007092"/>
    </source>
</evidence>
<feature type="binding site" evidence="6">
    <location>
        <position position="242"/>
    </location>
    <ligand>
        <name>Mg(2+)</name>
        <dbReference type="ChEBI" id="CHEBI:18420"/>
        <label>1</label>
    </ligand>
</feature>
<comment type="cofactor">
    <cofactor evidence="6">
        <name>Mg(2+)</name>
        <dbReference type="ChEBI" id="CHEBI:18420"/>
    </cofactor>
    <cofactor evidence="6">
        <name>Mn(2+)</name>
        <dbReference type="ChEBI" id="CHEBI:29035"/>
    </cofactor>
    <text evidence="6">Probably binds two magnesium or manganese ions per subunit.</text>
</comment>
<feature type="site" description="Interaction with DNA substrate" evidence="7">
    <location>
        <position position="242"/>
    </location>
</feature>
<dbReference type="PROSITE" id="PS00726">
    <property type="entry name" value="AP_NUCLEASE_F1_1"/>
    <property type="match status" value="1"/>
</dbReference>
<dbReference type="GO" id="GO:0046872">
    <property type="term" value="F:metal ion binding"/>
    <property type="evidence" value="ECO:0007669"/>
    <property type="project" value="UniProtKB-KW"/>
</dbReference>
<feature type="binding site" evidence="6">
    <location>
        <position position="144"/>
    </location>
    <ligand>
        <name>Mg(2+)</name>
        <dbReference type="ChEBI" id="CHEBI:18420"/>
        <label>1</label>
    </ligand>
</feature>
<feature type="active site" description="Proton donor/acceptor" evidence="5">
    <location>
        <position position="144"/>
    </location>
</feature>
<feature type="binding site" evidence="6">
    <location>
        <position position="146"/>
    </location>
    <ligand>
        <name>Mg(2+)</name>
        <dbReference type="ChEBI" id="CHEBI:18420"/>
        <label>1</label>
    </ligand>
</feature>
<evidence type="ECO:0000313" key="10">
    <source>
        <dbReference type="Proteomes" id="UP000191200"/>
    </source>
</evidence>
<dbReference type="InterPro" id="IPR020847">
    <property type="entry name" value="AP_endonuclease_F1_BS"/>
</dbReference>
<evidence type="ECO:0000256" key="3">
    <source>
        <dbReference type="ARBA" id="ARBA00022801"/>
    </source>
</evidence>
<comment type="similarity">
    <text evidence="1">Belongs to the DNA repair enzymes AP/ExoA family.</text>
</comment>
<dbReference type="PANTHER" id="PTHR22748:SF6">
    <property type="entry name" value="DNA-(APURINIC OR APYRIMIDINIC SITE) ENDONUCLEASE"/>
    <property type="match status" value="1"/>
</dbReference>
<feature type="binding site" evidence="6">
    <location>
        <position position="35"/>
    </location>
    <ligand>
        <name>Mg(2+)</name>
        <dbReference type="ChEBI" id="CHEBI:18420"/>
        <label>1</label>
    </ligand>
</feature>
<gene>
    <name evidence="9" type="ORF">BHY08_02155</name>
</gene>
<dbReference type="GO" id="GO:0008081">
    <property type="term" value="F:phosphoric diester hydrolase activity"/>
    <property type="evidence" value="ECO:0007669"/>
    <property type="project" value="TreeGrafter"/>
</dbReference>
<dbReference type="STRING" id="519472.BHY08_02155"/>
<reference evidence="9 10" key="1">
    <citation type="submission" date="2016-09" db="EMBL/GenBank/DDBJ databases">
        <title>Vagococcus teuberi sp. nov., isolated from the Malian artisanal sour milk fene.</title>
        <authorList>
            <person name="Wullschleger S."/>
            <person name="Seifert C."/>
            <person name="Baumgartner S."/>
            <person name="Lacroix C."/>
            <person name="Bonfoh B."/>
            <person name="Stevens M.J."/>
            <person name="Meile L."/>
        </authorList>
    </citation>
    <scope>NUCLEOTIDE SEQUENCE [LARGE SCALE GENOMIC DNA]</scope>
    <source>
        <strain evidence="9 10">DSM 21459</strain>
    </source>
</reference>
<feature type="site" description="Important for catalytic activity" evidence="7">
    <location>
        <position position="216"/>
    </location>
</feature>
<dbReference type="NCBIfam" id="TIGR00633">
    <property type="entry name" value="xth"/>
    <property type="match status" value="1"/>
</dbReference>
<dbReference type="GO" id="GO:0008311">
    <property type="term" value="F:double-stranded DNA 3'-5' DNA exonuclease activity"/>
    <property type="evidence" value="ECO:0007669"/>
    <property type="project" value="TreeGrafter"/>
</dbReference>
<keyword evidence="4 6" id="KW-0460">Magnesium</keyword>
<evidence type="ECO:0000256" key="7">
    <source>
        <dbReference type="PIRSR" id="PIRSR604808-3"/>
    </source>
</evidence>
<dbReference type="Gene3D" id="3.60.10.10">
    <property type="entry name" value="Endonuclease/exonuclease/phosphatase"/>
    <property type="match status" value="1"/>
</dbReference>
<feature type="active site" evidence="5">
    <location>
        <position position="105"/>
    </location>
</feature>
<evidence type="ECO:0000256" key="5">
    <source>
        <dbReference type="PIRSR" id="PIRSR604808-1"/>
    </source>
</evidence>
<dbReference type="InterPro" id="IPR004808">
    <property type="entry name" value="AP_endonuc_1"/>
</dbReference>
<dbReference type="GO" id="GO:0003677">
    <property type="term" value="F:DNA binding"/>
    <property type="evidence" value="ECO:0007669"/>
    <property type="project" value="InterPro"/>
</dbReference>
<feature type="site" description="Transition state stabilizer" evidence="7">
    <location>
        <position position="146"/>
    </location>
</feature>
<organism evidence="9 10">
    <name type="scientific">Vagococcus teuberi</name>
    <dbReference type="NCBI Taxonomy" id="519472"/>
    <lineage>
        <taxon>Bacteria</taxon>
        <taxon>Bacillati</taxon>
        <taxon>Bacillota</taxon>
        <taxon>Bacilli</taxon>
        <taxon>Lactobacillales</taxon>
        <taxon>Enterococcaceae</taxon>
        <taxon>Vagococcus</taxon>
    </lineage>
</organism>
<dbReference type="GO" id="GO:0003906">
    <property type="term" value="F:DNA-(apurinic or apyrimidinic site) endonuclease activity"/>
    <property type="evidence" value="ECO:0007669"/>
    <property type="project" value="TreeGrafter"/>
</dbReference>
<keyword evidence="10" id="KW-1185">Reference proteome</keyword>
<evidence type="ECO:0000259" key="8">
    <source>
        <dbReference type="Pfam" id="PF03372"/>
    </source>
</evidence>
<accession>A0A1J0A463</accession>
<dbReference type="Proteomes" id="UP000191200">
    <property type="component" value="Chromosome"/>
</dbReference>
<dbReference type="EMBL" id="CP017267">
    <property type="protein sequence ID" value="APB30733.1"/>
    <property type="molecule type" value="Genomic_DNA"/>
</dbReference>
<feature type="active site" description="Proton acceptor" evidence="5">
    <location>
        <position position="242"/>
    </location>
</feature>
<dbReference type="PANTHER" id="PTHR22748">
    <property type="entry name" value="AP ENDONUCLEASE"/>
    <property type="match status" value="1"/>
</dbReference>
<dbReference type="GO" id="GO:0006284">
    <property type="term" value="P:base-excision repair"/>
    <property type="evidence" value="ECO:0007669"/>
    <property type="project" value="TreeGrafter"/>
</dbReference>
<evidence type="ECO:0000256" key="4">
    <source>
        <dbReference type="ARBA" id="ARBA00022842"/>
    </source>
</evidence>
<dbReference type="NCBIfam" id="TIGR00195">
    <property type="entry name" value="exoDNase_III"/>
    <property type="match status" value="1"/>
</dbReference>
<dbReference type="OrthoDB" id="9803914at2"/>
<dbReference type="InterPro" id="IPR036691">
    <property type="entry name" value="Endo/exonu/phosph_ase_sf"/>
</dbReference>
<keyword evidence="3" id="KW-0378">Hydrolase</keyword>
<feature type="binding site" evidence="6">
    <location>
        <position position="241"/>
    </location>
    <ligand>
        <name>Mg(2+)</name>
        <dbReference type="ChEBI" id="CHEBI:18420"/>
        <label>1</label>
    </ligand>
</feature>
<sequence length="252" mass="29538">MKLISWNVNGLRAVVKKNFYDDIKNIDADIISLQETKLQEGQIEIDLPDYYQYWNYAEKKGYSGVAVFTKIEPLSVKKGMGVEEFDMEGRLLTLEYDTFYLVNCYTPNAQAELKRIDFRLAWEKQFREYLANLNEDKPVILCGDLNVAYQNIDLKNWKSNRNNPGFSDQEREAFSRLLDSGFIDTYRYFYPDKEGAYSWWSYRFNARKNNAGWRIDYFCVAKALAEKLTDATILSDVYGSDHCPVELLIDVR</sequence>
<dbReference type="RefSeq" id="WP_071456304.1">
    <property type="nucleotide sequence ID" value="NZ_CABJEN010000004.1"/>
</dbReference>